<accession>A0A4Y7PXR9</accession>
<sequence length="159" mass="17708">MTILAEYMSILLLALLGAGIVPPLEEFEGSTRRTPDILSVHKDPFFLSSSSRLNLFRLTETPLHIGFGGAKHDIRKIQVSPTEERTVPLAELLQFLTLGPSVTSVTIAVQETSVSMLPHYIPHMIQLSNLRTISFIMYSATDPYALVDRLLLPALRYLC</sequence>
<dbReference type="VEuPathDB" id="FungiDB:BD410DRAFT_841823"/>
<feature type="chain" id="PRO_5021348532" evidence="1">
    <location>
        <begin position="27"/>
        <end position="159"/>
    </location>
</feature>
<dbReference type="Proteomes" id="UP000294933">
    <property type="component" value="Unassembled WGS sequence"/>
</dbReference>
<evidence type="ECO:0000313" key="3">
    <source>
        <dbReference type="Proteomes" id="UP000294933"/>
    </source>
</evidence>
<keyword evidence="3" id="KW-1185">Reference proteome</keyword>
<evidence type="ECO:0000256" key="1">
    <source>
        <dbReference type="SAM" id="SignalP"/>
    </source>
</evidence>
<evidence type="ECO:0000313" key="2">
    <source>
        <dbReference type="EMBL" id="TDL19871.1"/>
    </source>
</evidence>
<name>A0A4Y7PXR9_9AGAM</name>
<organism evidence="2 3">
    <name type="scientific">Rickenella mellea</name>
    <dbReference type="NCBI Taxonomy" id="50990"/>
    <lineage>
        <taxon>Eukaryota</taxon>
        <taxon>Fungi</taxon>
        <taxon>Dikarya</taxon>
        <taxon>Basidiomycota</taxon>
        <taxon>Agaricomycotina</taxon>
        <taxon>Agaricomycetes</taxon>
        <taxon>Hymenochaetales</taxon>
        <taxon>Rickenellaceae</taxon>
        <taxon>Rickenella</taxon>
    </lineage>
</organism>
<keyword evidence="1" id="KW-0732">Signal</keyword>
<protein>
    <submittedName>
        <fullName evidence="2">Uncharacterized protein</fullName>
    </submittedName>
</protein>
<dbReference type="EMBL" id="ML170193">
    <property type="protein sequence ID" value="TDL19871.1"/>
    <property type="molecule type" value="Genomic_DNA"/>
</dbReference>
<proteinExistence type="predicted"/>
<feature type="signal peptide" evidence="1">
    <location>
        <begin position="1"/>
        <end position="26"/>
    </location>
</feature>
<reference evidence="2 3" key="1">
    <citation type="submission" date="2018-06" db="EMBL/GenBank/DDBJ databases">
        <title>A transcriptomic atlas of mushroom development highlights an independent origin of complex multicellularity.</title>
        <authorList>
            <consortium name="DOE Joint Genome Institute"/>
            <person name="Krizsan K."/>
            <person name="Almasi E."/>
            <person name="Merenyi Z."/>
            <person name="Sahu N."/>
            <person name="Viragh M."/>
            <person name="Koszo T."/>
            <person name="Mondo S."/>
            <person name="Kiss B."/>
            <person name="Balint B."/>
            <person name="Kues U."/>
            <person name="Barry K."/>
            <person name="Hegedus J.C."/>
            <person name="Henrissat B."/>
            <person name="Johnson J."/>
            <person name="Lipzen A."/>
            <person name="Ohm R."/>
            <person name="Nagy I."/>
            <person name="Pangilinan J."/>
            <person name="Yan J."/>
            <person name="Xiong Y."/>
            <person name="Grigoriev I.V."/>
            <person name="Hibbett D.S."/>
            <person name="Nagy L.G."/>
        </authorList>
    </citation>
    <scope>NUCLEOTIDE SEQUENCE [LARGE SCALE GENOMIC DNA]</scope>
    <source>
        <strain evidence="2 3">SZMC22713</strain>
    </source>
</reference>
<dbReference type="AlphaFoldDB" id="A0A4Y7PXR9"/>
<gene>
    <name evidence="2" type="ORF">BD410DRAFT_841823</name>
</gene>